<dbReference type="SUPFAM" id="SSF52172">
    <property type="entry name" value="CheY-like"/>
    <property type="match status" value="1"/>
</dbReference>
<dbReference type="PROSITE" id="PS00622">
    <property type="entry name" value="HTH_LUXR_1"/>
    <property type="match status" value="1"/>
</dbReference>
<dbReference type="CDD" id="cd06170">
    <property type="entry name" value="LuxR_C_like"/>
    <property type="match status" value="1"/>
</dbReference>
<accession>A0ABW0BQX6</accession>
<dbReference type="RefSeq" id="WP_378592818.1">
    <property type="nucleotide sequence ID" value="NZ_JBHSKD010000027.1"/>
</dbReference>
<dbReference type="SUPFAM" id="SSF46894">
    <property type="entry name" value="C-terminal effector domain of the bipartite response regulators"/>
    <property type="match status" value="1"/>
</dbReference>
<sequence>MSDLAGARAPITVLLVDDHDLIRDGLTGAFGLEPATRVVGAAKTVTEALALYDELSPDVVVTDLQLPDGTGLDIVRTVRRETANGGDVGLVVLTMHSGDEQIFASMEAGASAFVGKDAPSTEVVKAALHSARSPRSFLCAALADAVLRRAQNTASQLTTREHDVLLLLADGLSAADIGARLHLSESTVKSHVARIYQKLGAANRAQALVTAMRVGLLSSMQPVRKDLGG</sequence>
<feature type="domain" description="Response regulatory" evidence="5">
    <location>
        <begin position="12"/>
        <end position="131"/>
    </location>
</feature>
<dbReference type="PANTHER" id="PTHR43214:SF43">
    <property type="entry name" value="TWO-COMPONENT RESPONSE REGULATOR"/>
    <property type="match status" value="1"/>
</dbReference>
<protein>
    <submittedName>
        <fullName evidence="6">Response regulator</fullName>
    </submittedName>
</protein>
<keyword evidence="2" id="KW-0238">DNA-binding</keyword>
<evidence type="ECO:0000259" key="5">
    <source>
        <dbReference type="PROSITE" id="PS50110"/>
    </source>
</evidence>
<dbReference type="InterPro" id="IPR000792">
    <property type="entry name" value="Tscrpt_reg_LuxR_C"/>
</dbReference>
<dbReference type="CDD" id="cd17535">
    <property type="entry name" value="REC_NarL-like"/>
    <property type="match status" value="1"/>
</dbReference>
<dbReference type="SMART" id="SM00421">
    <property type="entry name" value="HTH_LUXR"/>
    <property type="match status" value="1"/>
</dbReference>
<dbReference type="PROSITE" id="PS50110">
    <property type="entry name" value="RESPONSE_REGULATORY"/>
    <property type="match status" value="1"/>
</dbReference>
<feature type="domain" description="HTH luxR-type" evidence="4">
    <location>
        <begin position="150"/>
        <end position="215"/>
    </location>
</feature>
<dbReference type="InterPro" id="IPR016032">
    <property type="entry name" value="Sig_transdc_resp-reg_C-effctor"/>
</dbReference>
<evidence type="ECO:0000313" key="7">
    <source>
        <dbReference type="Proteomes" id="UP001596087"/>
    </source>
</evidence>
<dbReference type="Pfam" id="PF00072">
    <property type="entry name" value="Response_reg"/>
    <property type="match status" value="1"/>
</dbReference>
<dbReference type="PRINTS" id="PR00038">
    <property type="entry name" value="HTHLUXR"/>
</dbReference>
<dbReference type="InterPro" id="IPR039420">
    <property type="entry name" value="WalR-like"/>
</dbReference>
<keyword evidence="1 3" id="KW-0597">Phosphoprotein</keyword>
<dbReference type="EMBL" id="JBHSKD010000027">
    <property type="protein sequence ID" value="MFC5178991.1"/>
    <property type="molecule type" value="Genomic_DNA"/>
</dbReference>
<feature type="modified residue" description="4-aspartylphosphate" evidence="3">
    <location>
        <position position="63"/>
    </location>
</feature>
<reference evidence="7" key="1">
    <citation type="journal article" date="2019" name="Int. J. Syst. Evol. Microbiol.">
        <title>The Global Catalogue of Microorganisms (GCM) 10K type strain sequencing project: providing services to taxonomists for standard genome sequencing and annotation.</title>
        <authorList>
            <consortium name="The Broad Institute Genomics Platform"/>
            <consortium name="The Broad Institute Genome Sequencing Center for Infectious Disease"/>
            <person name="Wu L."/>
            <person name="Ma J."/>
        </authorList>
    </citation>
    <scope>NUCLEOTIDE SEQUENCE [LARGE SCALE GENOMIC DNA]</scope>
    <source>
        <strain evidence="7">DFY41</strain>
    </source>
</reference>
<dbReference type="PROSITE" id="PS50043">
    <property type="entry name" value="HTH_LUXR_2"/>
    <property type="match status" value="1"/>
</dbReference>
<dbReference type="Proteomes" id="UP001596087">
    <property type="component" value="Unassembled WGS sequence"/>
</dbReference>
<evidence type="ECO:0000256" key="3">
    <source>
        <dbReference type="PROSITE-ProRule" id="PRU00169"/>
    </source>
</evidence>
<evidence type="ECO:0000256" key="2">
    <source>
        <dbReference type="ARBA" id="ARBA00023125"/>
    </source>
</evidence>
<evidence type="ECO:0000256" key="1">
    <source>
        <dbReference type="ARBA" id="ARBA00022553"/>
    </source>
</evidence>
<dbReference type="Gene3D" id="3.40.50.2300">
    <property type="match status" value="1"/>
</dbReference>
<dbReference type="SMART" id="SM00448">
    <property type="entry name" value="REC"/>
    <property type="match status" value="1"/>
</dbReference>
<dbReference type="Pfam" id="PF00196">
    <property type="entry name" value="GerE"/>
    <property type="match status" value="1"/>
</dbReference>
<keyword evidence="7" id="KW-1185">Reference proteome</keyword>
<gene>
    <name evidence="6" type="ORF">ACFPGP_20075</name>
</gene>
<organism evidence="6 7">
    <name type="scientific">Nocardioides taihuensis</name>
    <dbReference type="NCBI Taxonomy" id="1835606"/>
    <lineage>
        <taxon>Bacteria</taxon>
        <taxon>Bacillati</taxon>
        <taxon>Actinomycetota</taxon>
        <taxon>Actinomycetes</taxon>
        <taxon>Propionibacteriales</taxon>
        <taxon>Nocardioidaceae</taxon>
        <taxon>Nocardioides</taxon>
    </lineage>
</organism>
<dbReference type="InterPro" id="IPR058245">
    <property type="entry name" value="NreC/VraR/RcsB-like_REC"/>
</dbReference>
<dbReference type="PANTHER" id="PTHR43214">
    <property type="entry name" value="TWO-COMPONENT RESPONSE REGULATOR"/>
    <property type="match status" value="1"/>
</dbReference>
<dbReference type="InterPro" id="IPR011006">
    <property type="entry name" value="CheY-like_superfamily"/>
</dbReference>
<proteinExistence type="predicted"/>
<evidence type="ECO:0000313" key="6">
    <source>
        <dbReference type="EMBL" id="MFC5178991.1"/>
    </source>
</evidence>
<evidence type="ECO:0000259" key="4">
    <source>
        <dbReference type="PROSITE" id="PS50043"/>
    </source>
</evidence>
<name>A0ABW0BQX6_9ACTN</name>
<comment type="caution">
    <text evidence="6">The sequence shown here is derived from an EMBL/GenBank/DDBJ whole genome shotgun (WGS) entry which is preliminary data.</text>
</comment>
<dbReference type="InterPro" id="IPR001789">
    <property type="entry name" value="Sig_transdc_resp-reg_receiver"/>
</dbReference>